<dbReference type="PANTHER" id="PTHR35391">
    <property type="entry name" value="C2H2-TYPE DOMAIN-CONTAINING PROTEIN-RELATED"/>
    <property type="match status" value="1"/>
</dbReference>
<name>A0A8H4PC51_9HYPO</name>
<gene>
    <name evidence="3" type="ORF">FALBO_2943</name>
</gene>
<feature type="domain" description="C2H2-type" evidence="2">
    <location>
        <begin position="363"/>
        <end position="385"/>
    </location>
</feature>
<feature type="compositionally biased region" description="Acidic residues" evidence="1">
    <location>
        <begin position="454"/>
        <end position="467"/>
    </location>
</feature>
<dbReference type="Proteomes" id="UP000554235">
    <property type="component" value="Unassembled WGS sequence"/>
</dbReference>
<dbReference type="InterPro" id="IPR013087">
    <property type="entry name" value="Znf_C2H2_type"/>
</dbReference>
<dbReference type="AlphaFoldDB" id="A0A8H4PC51"/>
<evidence type="ECO:0000256" key="1">
    <source>
        <dbReference type="SAM" id="MobiDB-lite"/>
    </source>
</evidence>
<protein>
    <submittedName>
        <fullName evidence="3">Zinc finger transcription factor ace1</fullName>
    </submittedName>
</protein>
<evidence type="ECO:0000313" key="4">
    <source>
        <dbReference type="Proteomes" id="UP000554235"/>
    </source>
</evidence>
<keyword evidence="4" id="KW-1185">Reference proteome</keyword>
<feature type="compositionally biased region" description="Acidic residues" evidence="1">
    <location>
        <begin position="518"/>
        <end position="528"/>
    </location>
</feature>
<dbReference type="InterPro" id="IPR058925">
    <property type="entry name" value="zf-C2H2_AcuF"/>
</dbReference>
<dbReference type="OrthoDB" id="6133115at2759"/>
<dbReference type="EMBL" id="JAADYS010000389">
    <property type="protein sequence ID" value="KAF4470144.1"/>
    <property type="molecule type" value="Genomic_DNA"/>
</dbReference>
<reference evidence="3 4" key="1">
    <citation type="submission" date="2020-01" db="EMBL/GenBank/DDBJ databases">
        <title>Identification and distribution of gene clusters putatively required for synthesis of sphingolipid metabolism inhibitors in phylogenetically diverse species of the filamentous fungus Fusarium.</title>
        <authorList>
            <person name="Kim H.-S."/>
            <person name="Busman M."/>
            <person name="Brown D.W."/>
            <person name="Divon H."/>
            <person name="Uhlig S."/>
            <person name="Proctor R.H."/>
        </authorList>
    </citation>
    <scope>NUCLEOTIDE SEQUENCE [LARGE SCALE GENOMIC DNA]</scope>
    <source>
        <strain evidence="3 4">NRRL 20459</strain>
    </source>
</reference>
<comment type="caution">
    <text evidence="3">The sequence shown here is derived from an EMBL/GenBank/DDBJ whole genome shotgun (WGS) entry which is preliminary data.</text>
</comment>
<feature type="compositionally biased region" description="Basic and acidic residues" evidence="1">
    <location>
        <begin position="468"/>
        <end position="485"/>
    </location>
</feature>
<dbReference type="SMART" id="SM00355">
    <property type="entry name" value="ZnF_C2H2"/>
    <property type="match status" value="3"/>
</dbReference>
<dbReference type="Pfam" id="PF26082">
    <property type="entry name" value="zf-C2H2_AcuF"/>
    <property type="match status" value="1"/>
</dbReference>
<dbReference type="PANTHER" id="PTHR35391:SF7">
    <property type="entry name" value="C2H2-TYPE DOMAIN-CONTAINING PROTEIN"/>
    <property type="match status" value="1"/>
</dbReference>
<accession>A0A8H4PC51</accession>
<organism evidence="3 4">
    <name type="scientific">Fusarium albosuccineum</name>
    <dbReference type="NCBI Taxonomy" id="1237068"/>
    <lineage>
        <taxon>Eukaryota</taxon>
        <taxon>Fungi</taxon>
        <taxon>Dikarya</taxon>
        <taxon>Ascomycota</taxon>
        <taxon>Pezizomycotina</taxon>
        <taxon>Sordariomycetes</taxon>
        <taxon>Hypocreomycetidae</taxon>
        <taxon>Hypocreales</taxon>
        <taxon>Nectriaceae</taxon>
        <taxon>Fusarium</taxon>
        <taxon>Fusarium decemcellulare species complex</taxon>
    </lineage>
</organism>
<evidence type="ECO:0000313" key="3">
    <source>
        <dbReference type="EMBL" id="KAF4470144.1"/>
    </source>
</evidence>
<feature type="region of interest" description="Disordered" evidence="1">
    <location>
        <begin position="442"/>
        <end position="546"/>
    </location>
</feature>
<proteinExistence type="predicted"/>
<dbReference type="PROSITE" id="PS00028">
    <property type="entry name" value="ZINC_FINGER_C2H2_1"/>
    <property type="match status" value="1"/>
</dbReference>
<evidence type="ECO:0000259" key="2">
    <source>
        <dbReference type="PROSITE" id="PS00028"/>
    </source>
</evidence>
<sequence>MDSISINVASCLNSFQALLSTFETTTLPDHDPSDISLPMVKDQLGRFKVWSANIGAHKTGRSSLDHRLRDASNIRNQVIKLLQDLAECLGDAKNSLTGETKPWDKEAWPLELEANGSDDSSDDICLEPLPSMPSELSQILDSIVEDINCLLRLSVSIRNPAPHDCFKQSALTDTTHFEPFDVQHVRSKFPTASADLVERLGRAISRRRQFFKYREMHHHKLASGLLDSALGTDDTVQSTVASSIPDHLKIVPNIDTSASSILEDDDASAAAWSETSYATSATNAERPRLPALPKEADSGPFECPFCFMIVSIKSRRLWKKHIFLDLQPYICVSLDCPVPDQDFPRRRQWANHAYAHHWKTWTCCFGCNMQFSSAFDIKDHLAKAHSETMSRSNLADLLSLCEQSKPPSDPAECPLCNESLPTFKHFQRHVGRHQEDLILFALPQLTSEETNTSDGEESEEGEDEDEADGQRIIEDRFQEKGEAKEGASGMEEQQRPSGSENYHNPEVGRMALGQEEKAADEDEEDEEGMYWKQAEWRRQAKRMPRG</sequence>